<dbReference type="OrthoDB" id="9795206at2"/>
<keyword evidence="6" id="KW-1185">Reference proteome</keyword>
<keyword evidence="1 5" id="KW-0808">Transferase</keyword>
<dbReference type="InterPro" id="IPR000182">
    <property type="entry name" value="GNAT_dom"/>
</dbReference>
<dbReference type="SUPFAM" id="SSF55729">
    <property type="entry name" value="Acyl-CoA N-acyltransferases (Nat)"/>
    <property type="match status" value="1"/>
</dbReference>
<proteinExistence type="inferred from homology"/>
<dbReference type="AlphaFoldDB" id="A0A318KVD8"/>
<accession>A0A318KVD8</accession>
<keyword evidence="2" id="KW-0012">Acyltransferase</keyword>
<evidence type="ECO:0000313" key="6">
    <source>
        <dbReference type="Proteomes" id="UP000247612"/>
    </source>
</evidence>
<organism evidence="5 6">
    <name type="scientific">Dielma fastidiosa</name>
    <dbReference type="NCBI Taxonomy" id="1034346"/>
    <lineage>
        <taxon>Bacteria</taxon>
        <taxon>Bacillati</taxon>
        <taxon>Bacillota</taxon>
        <taxon>Erysipelotrichia</taxon>
        <taxon>Erysipelotrichales</taxon>
        <taxon>Erysipelotrichaceae</taxon>
        <taxon>Dielma</taxon>
    </lineage>
</organism>
<evidence type="ECO:0000256" key="2">
    <source>
        <dbReference type="ARBA" id="ARBA00023315"/>
    </source>
</evidence>
<dbReference type="GO" id="GO:0008999">
    <property type="term" value="F:protein-N-terminal-alanine acetyltransferase activity"/>
    <property type="evidence" value="ECO:0007669"/>
    <property type="project" value="TreeGrafter"/>
</dbReference>
<evidence type="ECO:0000259" key="4">
    <source>
        <dbReference type="PROSITE" id="PS51186"/>
    </source>
</evidence>
<evidence type="ECO:0000256" key="3">
    <source>
        <dbReference type="ARBA" id="ARBA00038502"/>
    </source>
</evidence>
<dbReference type="STRING" id="1034346.GCA_000313565_00691"/>
<dbReference type="GO" id="GO:0005737">
    <property type="term" value="C:cytoplasm"/>
    <property type="evidence" value="ECO:0007669"/>
    <property type="project" value="TreeGrafter"/>
</dbReference>
<comment type="similarity">
    <text evidence="3">Belongs to the acetyltransferase family. RimJ subfamily.</text>
</comment>
<protein>
    <submittedName>
        <fullName evidence="5">Ribosomal-protein-alanine N-acetyltransferase</fullName>
    </submittedName>
</protein>
<gene>
    <name evidence="5" type="ORF">DES51_10598</name>
</gene>
<dbReference type="Gene3D" id="3.40.630.30">
    <property type="match status" value="1"/>
</dbReference>
<evidence type="ECO:0000313" key="5">
    <source>
        <dbReference type="EMBL" id="PXX79626.1"/>
    </source>
</evidence>
<evidence type="ECO:0000256" key="1">
    <source>
        <dbReference type="ARBA" id="ARBA00022679"/>
    </source>
</evidence>
<feature type="domain" description="N-acetyltransferase" evidence="4">
    <location>
        <begin position="9"/>
        <end position="172"/>
    </location>
</feature>
<dbReference type="Pfam" id="PF13302">
    <property type="entry name" value="Acetyltransf_3"/>
    <property type="match status" value="1"/>
</dbReference>
<sequence>MEIETDRRFQLRLLDEKDAAELLALDMHNRAFFEKTLATPESEYYTLQQHVKMLADLSVKAEQGSAYMFGIFIDGELNGCISITDIVYGPLCSGMLGYYLDERYNGCGIMSAAVSLVLKFGFEKLKLHRIEAGAMERNAGSVHVLKKNGFMVEGTNRKNVNINHQWEDHLMLAVLKEEWEEQFNV</sequence>
<dbReference type="PANTHER" id="PTHR43792:SF8">
    <property type="entry name" value="[RIBOSOMAL PROTEIN US5]-ALANINE N-ACETYLTRANSFERASE"/>
    <property type="match status" value="1"/>
</dbReference>
<dbReference type="InterPro" id="IPR051531">
    <property type="entry name" value="N-acetyltransferase"/>
</dbReference>
<comment type="caution">
    <text evidence="5">The sequence shown here is derived from an EMBL/GenBank/DDBJ whole genome shotgun (WGS) entry which is preliminary data.</text>
</comment>
<dbReference type="Proteomes" id="UP000247612">
    <property type="component" value="Unassembled WGS sequence"/>
</dbReference>
<dbReference type="EMBL" id="QJKH01000005">
    <property type="protein sequence ID" value="PXX79626.1"/>
    <property type="molecule type" value="Genomic_DNA"/>
</dbReference>
<dbReference type="PROSITE" id="PS51186">
    <property type="entry name" value="GNAT"/>
    <property type="match status" value="1"/>
</dbReference>
<reference evidence="5 6" key="1">
    <citation type="submission" date="2018-05" db="EMBL/GenBank/DDBJ databases">
        <title>Genomic Encyclopedia of Type Strains, Phase IV (KMG-IV): sequencing the most valuable type-strain genomes for metagenomic binning, comparative biology and taxonomic classification.</title>
        <authorList>
            <person name="Goeker M."/>
        </authorList>
    </citation>
    <scope>NUCLEOTIDE SEQUENCE [LARGE SCALE GENOMIC DNA]</scope>
    <source>
        <strain evidence="5 6">JC118</strain>
    </source>
</reference>
<dbReference type="RefSeq" id="WP_022936998.1">
    <property type="nucleotide sequence ID" value="NZ_CABKRQ010000002.1"/>
</dbReference>
<dbReference type="InterPro" id="IPR016181">
    <property type="entry name" value="Acyl_CoA_acyltransferase"/>
</dbReference>
<name>A0A318KVD8_9FIRM</name>
<dbReference type="PANTHER" id="PTHR43792">
    <property type="entry name" value="GNAT FAMILY, PUTATIVE (AFU_ORTHOLOGUE AFUA_3G00765)-RELATED-RELATED"/>
    <property type="match status" value="1"/>
</dbReference>